<dbReference type="EMBL" id="MSFO01000003">
    <property type="protein sequence ID" value="PLB51350.1"/>
    <property type="molecule type" value="Genomic_DNA"/>
</dbReference>
<name>A0A2I2GEP9_9EURO</name>
<evidence type="ECO:0000313" key="3">
    <source>
        <dbReference type="Proteomes" id="UP000234275"/>
    </source>
</evidence>
<proteinExistence type="predicted"/>
<dbReference type="RefSeq" id="XP_024706652.1">
    <property type="nucleotide sequence ID" value="XM_024851540.1"/>
</dbReference>
<dbReference type="InterPro" id="IPR012349">
    <property type="entry name" value="Split_barrel_FMN-bd"/>
</dbReference>
<dbReference type="OrthoDB" id="2138282at2759"/>
<dbReference type="PANTHER" id="PTHR37273">
    <property type="entry name" value="CHROMOSOME 8, WHOLE GENOME SHOTGUN SEQUENCE"/>
    <property type="match status" value="1"/>
</dbReference>
<dbReference type="PANTHER" id="PTHR37273:SF1">
    <property type="entry name" value="ADL397C-AP"/>
    <property type="match status" value="1"/>
</dbReference>
<comment type="caution">
    <text evidence="2">The sequence shown here is derived from an EMBL/GenBank/DDBJ whole genome shotgun (WGS) entry which is preliminary data.</text>
</comment>
<organism evidence="2 3">
    <name type="scientific">Aspergillus steynii IBT 23096</name>
    <dbReference type="NCBI Taxonomy" id="1392250"/>
    <lineage>
        <taxon>Eukaryota</taxon>
        <taxon>Fungi</taxon>
        <taxon>Dikarya</taxon>
        <taxon>Ascomycota</taxon>
        <taxon>Pezizomycotina</taxon>
        <taxon>Eurotiomycetes</taxon>
        <taxon>Eurotiomycetidae</taxon>
        <taxon>Eurotiales</taxon>
        <taxon>Aspergillaceae</taxon>
        <taxon>Aspergillus</taxon>
        <taxon>Aspergillus subgen. Circumdati</taxon>
    </lineage>
</organism>
<evidence type="ECO:0000259" key="1">
    <source>
        <dbReference type="Pfam" id="PF13883"/>
    </source>
</evidence>
<dbReference type="VEuPathDB" id="FungiDB:P170DRAFT_455538"/>
<feature type="domain" description="CREG-like beta-barrel" evidence="1">
    <location>
        <begin position="71"/>
        <end position="250"/>
    </location>
</feature>
<dbReference type="AlphaFoldDB" id="A0A2I2GEP9"/>
<evidence type="ECO:0000313" key="2">
    <source>
        <dbReference type="EMBL" id="PLB51350.1"/>
    </source>
</evidence>
<dbReference type="Gene3D" id="2.30.110.10">
    <property type="entry name" value="Electron Transport, Fmn-binding Protein, Chain A"/>
    <property type="match status" value="1"/>
</dbReference>
<dbReference type="Proteomes" id="UP000234275">
    <property type="component" value="Unassembled WGS sequence"/>
</dbReference>
<keyword evidence="3" id="KW-1185">Reference proteome</keyword>
<dbReference type="InterPro" id="IPR055343">
    <property type="entry name" value="CREG_beta-barrel"/>
</dbReference>
<dbReference type="Pfam" id="PF13883">
    <property type="entry name" value="CREG_beta-barrel"/>
    <property type="match status" value="1"/>
</dbReference>
<protein>
    <recommendedName>
        <fullName evidence="1">CREG-like beta-barrel domain-containing protein</fullName>
    </recommendedName>
</protein>
<accession>A0A2I2GEP9</accession>
<reference evidence="2 3" key="1">
    <citation type="submission" date="2016-12" db="EMBL/GenBank/DDBJ databases">
        <title>The genomes of Aspergillus section Nigri reveals drivers in fungal speciation.</title>
        <authorList>
            <consortium name="DOE Joint Genome Institute"/>
            <person name="Vesth T.C."/>
            <person name="Nybo J."/>
            <person name="Theobald S."/>
            <person name="Brandl J."/>
            <person name="Frisvad J.C."/>
            <person name="Nielsen K.F."/>
            <person name="Lyhne E.K."/>
            <person name="Kogle M.E."/>
            <person name="Kuo A."/>
            <person name="Riley R."/>
            <person name="Clum A."/>
            <person name="Nolan M."/>
            <person name="Lipzen A."/>
            <person name="Salamov A."/>
            <person name="Henrissat B."/>
            <person name="Wiebenga A."/>
            <person name="De Vries R.P."/>
            <person name="Grigoriev I.V."/>
            <person name="Mortensen U.H."/>
            <person name="Andersen M.R."/>
            <person name="Baker S.E."/>
        </authorList>
    </citation>
    <scope>NUCLEOTIDE SEQUENCE [LARGE SCALE GENOMIC DNA]</scope>
    <source>
        <strain evidence="2 3">IBT 23096</strain>
    </source>
</reference>
<sequence length="282" mass="31042">MFFRPCSFCSHLDVGCPIQKTAGFPPPPNFPSSCLSCASIAIPENREHLDTHPSKPSRERHTLPTWYTSTLLARRLLHKSTVGHITTNFPSPITPDPIHHYNPPEMVSGLAVTLPEYIASCHPDGNPTFLGLHLGTTFKNAASGSNVSLSLDWWDHHASNTDVTLRDLSNSRMALPRAVLIGYLEPYPSPVDPETRVGLERCFLDAHPDARAWLPGREGAAHAGFWARLVVRQVFWVGGFGDRALIGWVNMTEWQGIREDGSVQGVGDGRGWGDVLLPGEIE</sequence>
<dbReference type="GeneID" id="36559239"/>
<gene>
    <name evidence="2" type="ORF">P170DRAFT_455538</name>
</gene>
<dbReference type="STRING" id="1392250.A0A2I2GEP9"/>
<dbReference type="SUPFAM" id="SSF50475">
    <property type="entry name" value="FMN-binding split barrel"/>
    <property type="match status" value="1"/>
</dbReference>